<feature type="region of interest" description="Disordered" evidence="7">
    <location>
        <begin position="433"/>
        <end position="453"/>
    </location>
</feature>
<accession>A0A346XVA6</accession>
<evidence type="ECO:0000256" key="6">
    <source>
        <dbReference type="RuleBase" id="RU003355"/>
    </source>
</evidence>
<dbReference type="InterPro" id="IPR000209">
    <property type="entry name" value="Peptidase_S8/S53_dom"/>
</dbReference>
<feature type="active site" description="Charge relay system" evidence="5">
    <location>
        <position position="243"/>
    </location>
</feature>
<evidence type="ECO:0000256" key="5">
    <source>
        <dbReference type="PROSITE-ProRule" id="PRU01240"/>
    </source>
</evidence>
<feature type="active site" description="Charge relay system" evidence="5">
    <location>
        <position position="55"/>
    </location>
</feature>
<dbReference type="EMBL" id="CP031165">
    <property type="protein sequence ID" value="AXV06153.1"/>
    <property type="molecule type" value="Genomic_DNA"/>
</dbReference>
<dbReference type="InterPro" id="IPR023827">
    <property type="entry name" value="Peptidase_S8_Asp-AS"/>
</dbReference>
<dbReference type="PANTHER" id="PTHR43806">
    <property type="entry name" value="PEPTIDASE S8"/>
    <property type="match status" value="1"/>
</dbReference>
<dbReference type="PRINTS" id="PR00723">
    <property type="entry name" value="SUBTILISIN"/>
</dbReference>
<dbReference type="InterPro" id="IPR036852">
    <property type="entry name" value="Peptidase_S8/S53_dom_sf"/>
</dbReference>
<keyword evidence="4 5" id="KW-0720">Serine protease</keyword>
<evidence type="ECO:0000313" key="9">
    <source>
        <dbReference type="EMBL" id="AXV06153.1"/>
    </source>
</evidence>
<evidence type="ECO:0000259" key="8">
    <source>
        <dbReference type="Pfam" id="PF00082"/>
    </source>
</evidence>
<dbReference type="AlphaFoldDB" id="A0A346XVA6"/>
<evidence type="ECO:0000256" key="2">
    <source>
        <dbReference type="ARBA" id="ARBA00022670"/>
    </source>
</evidence>
<dbReference type="PROSITE" id="PS51892">
    <property type="entry name" value="SUBTILASE"/>
    <property type="match status" value="1"/>
</dbReference>
<dbReference type="InterPro" id="IPR022398">
    <property type="entry name" value="Peptidase_S8_His-AS"/>
</dbReference>
<name>A0A346XVA6_9ACTN</name>
<dbReference type="Gene3D" id="3.40.50.200">
    <property type="entry name" value="Peptidase S8/S53 domain"/>
    <property type="match status" value="1"/>
</dbReference>
<dbReference type="GO" id="GO:0006508">
    <property type="term" value="P:proteolysis"/>
    <property type="evidence" value="ECO:0007669"/>
    <property type="project" value="UniProtKB-KW"/>
</dbReference>
<gene>
    <name evidence="9" type="ORF">DVS28_a1454</name>
</gene>
<dbReference type="Proteomes" id="UP000264006">
    <property type="component" value="Chromosome"/>
</dbReference>
<evidence type="ECO:0000256" key="1">
    <source>
        <dbReference type="ARBA" id="ARBA00011073"/>
    </source>
</evidence>
<sequence>MTVAVIDTGVDLDHPDLSANVVQGTNFVGCPEEVDGCGSGDWQDGRDGHEAGSDHGTHVAGIIAATANNGIGVAGVAPGATILPIRVIDDSGSTNATTIRQAITWAADNGADVINMSIAGRPVIDYETFSREFAHARANDVLVIAGTGNDSAAPCASPAMDTGAVCVASVDRRGFRPSHTNTAIQPEMHSLVGAGGGDGDLLSIADNDWCGEAVLSTVPVEQPLVARCDRPANAGYTEFSGTSMASPHVAGVAALVRSAGCSADETLELLETTAYSPIDDVREGWDPSYGHGIADATAAVAAAMDVCTGPVTGQPLLDPASPCATAVNHDLSRGVPESWSTHVAANPTGSSTWAADVDERDRAGLWTDASVEGVKDDLLTSATYLVGPESLLTFDHRFAFARDSDPTMNHDGGVLEIQADGGDWAPVPESAYRRGGPNGRLRGADTSDTPAAGSVGWTATDGGYQHALLDIRQEWIDLSAWDGQEVRFRWRLSLGTLPTGEIFYPGMYWWLYDVNLSGLPIPDCEP</sequence>
<feature type="active site" description="Charge relay system" evidence="5">
    <location>
        <position position="7"/>
    </location>
</feature>
<evidence type="ECO:0000256" key="7">
    <source>
        <dbReference type="SAM" id="MobiDB-lite"/>
    </source>
</evidence>
<keyword evidence="10" id="KW-1185">Reference proteome</keyword>
<dbReference type="SUPFAM" id="SSF52743">
    <property type="entry name" value="Subtilisin-like"/>
    <property type="match status" value="1"/>
</dbReference>
<keyword evidence="2 5" id="KW-0645">Protease</keyword>
<evidence type="ECO:0000256" key="4">
    <source>
        <dbReference type="ARBA" id="ARBA00022825"/>
    </source>
</evidence>
<dbReference type="PROSITE" id="PS00138">
    <property type="entry name" value="SUBTILASE_SER"/>
    <property type="match status" value="1"/>
</dbReference>
<dbReference type="PROSITE" id="PS00137">
    <property type="entry name" value="SUBTILASE_HIS"/>
    <property type="match status" value="1"/>
</dbReference>
<evidence type="ECO:0000256" key="3">
    <source>
        <dbReference type="ARBA" id="ARBA00022801"/>
    </source>
</evidence>
<feature type="domain" description="Peptidase S8/S53" evidence="8">
    <location>
        <begin position="2"/>
        <end position="292"/>
    </location>
</feature>
<dbReference type="InterPro" id="IPR023828">
    <property type="entry name" value="Peptidase_S8_Ser-AS"/>
</dbReference>
<reference evidence="9 10" key="1">
    <citation type="submission" date="2018-09" db="EMBL/GenBank/DDBJ databases">
        <title>Complete genome sequence of Euzebya sp. DY32-46 isolated from seawater of Pacific Ocean.</title>
        <authorList>
            <person name="Xu L."/>
            <person name="Wu Y.-H."/>
            <person name="Xu X.-W."/>
        </authorList>
    </citation>
    <scope>NUCLEOTIDE SEQUENCE [LARGE SCALE GENOMIC DNA]</scope>
    <source>
        <strain evidence="9 10">DY32-46</strain>
    </source>
</reference>
<dbReference type="PROSITE" id="PS00136">
    <property type="entry name" value="SUBTILASE_ASP"/>
    <property type="match status" value="1"/>
</dbReference>
<dbReference type="Pfam" id="PF00082">
    <property type="entry name" value="Peptidase_S8"/>
    <property type="match status" value="1"/>
</dbReference>
<dbReference type="GO" id="GO:0004252">
    <property type="term" value="F:serine-type endopeptidase activity"/>
    <property type="evidence" value="ECO:0007669"/>
    <property type="project" value="UniProtKB-UniRule"/>
</dbReference>
<keyword evidence="3 5" id="KW-0378">Hydrolase</keyword>
<dbReference type="KEGG" id="euz:DVS28_a1454"/>
<dbReference type="PANTHER" id="PTHR43806:SF11">
    <property type="entry name" value="CEREVISIN-RELATED"/>
    <property type="match status" value="1"/>
</dbReference>
<dbReference type="InterPro" id="IPR015500">
    <property type="entry name" value="Peptidase_S8_subtilisin-rel"/>
</dbReference>
<dbReference type="InterPro" id="IPR050131">
    <property type="entry name" value="Peptidase_S8_subtilisin-like"/>
</dbReference>
<protein>
    <submittedName>
        <fullName evidence="9">Extracellular serine protease</fullName>
    </submittedName>
</protein>
<proteinExistence type="inferred from homology"/>
<organism evidence="9 10">
    <name type="scientific">Euzebya pacifica</name>
    <dbReference type="NCBI Taxonomy" id="1608957"/>
    <lineage>
        <taxon>Bacteria</taxon>
        <taxon>Bacillati</taxon>
        <taxon>Actinomycetota</taxon>
        <taxon>Nitriliruptoria</taxon>
        <taxon>Euzebyales</taxon>
    </lineage>
</organism>
<comment type="similarity">
    <text evidence="1 5 6">Belongs to the peptidase S8 family.</text>
</comment>
<evidence type="ECO:0000313" key="10">
    <source>
        <dbReference type="Proteomes" id="UP000264006"/>
    </source>
</evidence>